<dbReference type="AlphaFoldDB" id="A0A7I8VFJ3"/>
<dbReference type="EMBL" id="CAJFCJ010000005">
    <property type="protein sequence ID" value="CAD5114064.1"/>
    <property type="molecule type" value="Genomic_DNA"/>
</dbReference>
<protein>
    <submittedName>
        <fullName evidence="1">DgyrCDS3213</fullName>
    </submittedName>
</protein>
<dbReference type="Proteomes" id="UP000549394">
    <property type="component" value="Unassembled WGS sequence"/>
</dbReference>
<sequence>MNVIYSLFSFFIQDFSILFVTSLRFYPPDVELANAVSKETYNGGSLTIIIAPTQYIQEDGYLFQYSYARENNYLCYIAIWRPVSDLTYTLVHETNVPQGPLHQVQMVELEEPFLVKKFDVIGIHTRKSSPPDSNVRCISELKDQTSEYPFHSRLKHNCCSSLGDTIAFDTTTPTRFYLLIAGVVKDLLKIATVKYLATFISYPQPTLTTSIPINLYLSVFKLQLKTCSNVEKILVTTDVQPNVNGKISFHLGHGYSERLRTTLCNHLSSSDTDTFTIKDDRYYFTITCKRTTIGRYLIVKSPFQFTFTNIYIIGQPAIVETPFYSLSSIEMKKDTFDQDCQLSIQCLKLCQSLQNCSGISVTANKSILHFGHIFDDMLITSPTSIFHYKTCSAPTQDDYC</sequence>
<organism evidence="1 2">
    <name type="scientific">Dimorphilus gyrociliatus</name>
    <dbReference type="NCBI Taxonomy" id="2664684"/>
    <lineage>
        <taxon>Eukaryota</taxon>
        <taxon>Metazoa</taxon>
        <taxon>Spiralia</taxon>
        <taxon>Lophotrochozoa</taxon>
        <taxon>Annelida</taxon>
        <taxon>Polychaeta</taxon>
        <taxon>Polychaeta incertae sedis</taxon>
        <taxon>Dinophilidae</taxon>
        <taxon>Dimorphilus</taxon>
    </lineage>
</organism>
<accession>A0A7I8VFJ3</accession>
<reference evidence="1 2" key="1">
    <citation type="submission" date="2020-08" db="EMBL/GenBank/DDBJ databases">
        <authorList>
            <person name="Hejnol A."/>
        </authorList>
    </citation>
    <scope>NUCLEOTIDE SEQUENCE [LARGE SCALE GENOMIC DNA]</scope>
</reference>
<keyword evidence="2" id="KW-1185">Reference proteome</keyword>
<evidence type="ECO:0000313" key="1">
    <source>
        <dbReference type="EMBL" id="CAD5114064.1"/>
    </source>
</evidence>
<proteinExistence type="predicted"/>
<gene>
    <name evidence="1" type="ORF">DGYR_LOCUS2955</name>
</gene>
<evidence type="ECO:0000313" key="2">
    <source>
        <dbReference type="Proteomes" id="UP000549394"/>
    </source>
</evidence>
<comment type="caution">
    <text evidence="1">The sequence shown here is derived from an EMBL/GenBank/DDBJ whole genome shotgun (WGS) entry which is preliminary data.</text>
</comment>
<name>A0A7I8VFJ3_9ANNE</name>